<accession>A0ABQ7PK47</accession>
<comment type="caution">
    <text evidence="6">The sequence shown here is derived from an EMBL/GenBank/DDBJ whole genome shotgun (WGS) entry which is preliminary data.</text>
</comment>
<dbReference type="Proteomes" id="UP000742024">
    <property type="component" value="Unassembled WGS sequence"/>
</dbReference>
<dbReference type="Gene3D" id="3.40.50.300">
    <property type="entry name" value="P-loop containing nucleotide triphosphate hydrolases"/>
    <property type="match status" value="1"/>
</dbReference>
<dbReference type="PROSITE" id="PS50009">
    <property type="entry name" value="RASGEF_CAT"/>
    <property type="match status" value="1"/>
</dbReference>
<dbReference type="SMART" id="SM00147">
    <property type="entry name" value="RasGEF"/>
    <property type="match status" value="1"/>
</dbReference>
<dbReference type="Gene3D" id="1.20.870.10">
    <property type="entry name" value="Son of sevenless (SoS) protein Chain: S domain 1"/>
    <property type="match status" value="1"/>
</dbReference>
<keyword evidence="7" id="KW-1185">Reference proteome</keyword>
<protein>
    <recommendedName>
        <fullName evidence="8">Aimless RasGEF (AleA)</fullName>
    </recommendedName>
</protein>
<feature type="domain" description="Ras-GEF" evidence="4">
    <location>
        <begin position="488"/>
        <end position="711"/>
    </location>
</feature>
<dbReference type="InterPro" id="IPR023578">
    <property type="entry name" value="Ras_GEF_dom_sf"/>
</dbReference>
<evidence type="ECO:0008006" key="8">
    <source>
        <dbReference type="Google" id="ProtNLM"/>
    </source>
</evidence>
<feature type="domain" description="N-terminal Ras-GEF" evidence="5">
    <location>
        <begin position="261"/>
        <end position="387"/>
    </location>
</feature>
<organism evidence="6 7">
    <name type="scientific">Claviceps arundinis</name>
    <dbReference type="NCBI Taxonomy" id="1623583"/>
    <lineage>
        <taxon>Eukaryota</taxon>
        <taxon>Fungi</taxon>
        <taxon>Dikarya</taxon>
        <taxon>Ascomycota</taxon>
        <taxon>Pezizomycotina</taxon>
        <taxon>Sordariomycetes</taxon>
        <taxon>Hypocreomycetidae</taxon>
        <taxon>Hypocreales</taxon>
        <taxon>Clavicipitaceae</taxon>
        <taxon>Claviceps</taxon>
    </lineage>
</organism>
<dbReference type="PANTHER" id="PTHR23113:SF348">
    <property type="entry name" value="GUANYL-NUCLEOTIDE EXCHANGE FACTOR RASGEF, PUTATIVE (AFU_ORTHOLOGUE AFUA_1G04700)-RELATED"/>
    <property type="match status" value="1"/>
</dbReference>
<evidence type="ECO:0000313" key="6">
    <source>
        <dbReference type="EMBL" id="KAG5966277.1"/>
    </source>
</evidence>
<dbReference type="InterPro" id="IPR027417">
    <property type="entry name" value="P-loop_NTPase"/>
</dbReference>
<keyword evidence="1 2" id="KW-0344">Guanine-nucleotide releasing factor</keyword>
<dbReference type="SMART" id="SM00229">
    <property type="entry name" value="RasGEFN"/>
    <property type="match status" value="1"/>
</dbReference>
<feature type="region of interest" description="Disordered" evidence="3">
    <location>
        <begin position="391"/>
        <end position="451"/>
    </location>
</feature>
<proteinExistence type="predicted"/>
<dbReference type="SUPFAM" id="SSF52540">
    <property type="entry name" value="P-loop containing nucleoside triphosphate hydrolases"/>
    <property type="match status" value="1"/>
</dbReference>
<dbReference type="InterPro" id="IPR001895">
    <property type="entry name" value="RASGEF_cat_dom"/>
</dbReference>
<dbReference type="InterPro" id="IPR036964">
    <property type="entry name" value="RASGEF_cat_dom_sf"/>
</dbReference>
<gene>
    <name evidence="6" type="ORF">E4U57_002866</name>
</gene>
<sequence>MESYNIAIIGADDVGKSSFVQRALDLACPPATNPSSVRMAVDNVTHMVTLFELELEHFELDPCQPIQWPKQVNGHIVPRLDAALVLYDVMSRNSIRELPQMVGMCRSLRHKPRSHNTWRALNWFTEAFRRMADLLKRQLLSPMPGFLQYSARVIATIQKMTGTSTPTSSPTSPFSSLLLTITGFRHTERTFLEPAFTAWIVLTTLPIDVNGDETVSRRRAQSAINLQVSDPNGGRRLSEHSRHSLASSDFSIQHGDDSTAEKPQIAGVAFKDLVDRLLAPPLSRVDNNFSDIFLCLYRKFAAPNELFSAIQVRLQKVQHDESANYLIKTATQLRIVEVVSKWVSSYPGDFARSGTKGNLEDFIRNLSKEPIFMFAAQQLRRNFQSDVIEDDDTGWANSDSSLDETGNNSLSEEMEELSAEVSSLQLDGESTMLPGGSDKSSSMDRSSRMGSQFPFNTSEEYEREAMLLEPSDHLPMNKLRYHSFMDISDYEVADELTRIDWIMFSSIRIRDFVRHNVNRMISHFNHVAKWVANMILLRDKAKHRAQMLEKFMNIALRLRQLNNYNGLAAVLAGINGTAIHRLTQTRALVSAEVQKRFARLLLLMGTQKSHFAYRLAWENSPLPRIPFIPLHRRDLVTAEEGSKTIIGSNDDRINWKKFEVLGEILLPIMKSQGTAYPNLTKHNVARELILGCRMPMDDEEIYQRSLQVESSALVPIEPIKKKFPWFAI</sequence>
<evidence type="ECO:0000259" key="5">
    <source>
        <dbReference type="PROSITE" id="PS50212"/>
    </source>
</evidence>
<dbReference type="PROSITE" id="PS50212">
    <property type="entry name" value="RASGEF_NTER"/>
    <property type="match status" value="1"/>
</dbReference>
<name>A0ABQ7PK47_9HYPO</name>
<dbReference type="EMBL" id="SRPR01000022">
    <property type="protein sequence ID" value="KAG5966277.1"/>
    <property type="molecule type" value="Genomic_DNA"/>
</dbReference>
<evidence type="ECO:0000259" key="4">
    <source>
        <dbReference type="PROSITE" id="PS50009"/>
    </source>
</evidence>
<evidence type="ECO:0000256" key="1">
    <source>
        <dbReference type="ARBA" id="ARBA00022658"/>
    </source>
</evidence>
<dbReference type="Pfam" id="PF00618">
    <property type="entry name" value="RasGEF_N"/>
    <property type="match status" value="1"/>
</dbReference>
<dbReference type="CDD" id="cd00882">
    <property type="entry name" value="Ras_like_GTPase"/>
    <property type="match status" value="1"/>
</dbReference>
<reference evidence="6 7" key="1">
    <citation type="journal article" date="2020" name="bioRxiv">
        <title>Whole genome comparisons of ergot fungi reveals the divergence and evolution of species within the genus Claviceps are the result of varying mechanisms driving genome evolution and host range expansion.</title>
        <authorList>
            <person name="Wyka S.A."/>
            <person name="Mondo S.J."/>
            <person name="Liu M."/>
            <person name="Dettman J."/>
            <person name="Nalam V."/>
            <person name="Broders K.D."/>
        </authorList>
    </citation>
    <scope>NUCLEOTIDE SEQUENCE [LARGE SCALE GENOMIC DNA]</scope>
    <source>
        <strain evidence="6 7">LM583</strain>
    </source>
</reference>
<dbReference type="PANTHER" id="PTHR23113">
    <property type="entry name" value="GUANINE NUCLEOTIDE EXCHANGE FACTOR"/>
    <property type="match status" value="1"/>
</dbReference>
<evidence type="ECO:0000256" key="3">
    <source>
        <dbReference type="SAM" id="MobiDB-lite"/>
    </source>
</evidence>
<evidence type="ECO:0000256" key="2">
    <source>
        <dbReference type="PROSITE-ProRule" id="PRU00168"/>
    </source>
</evidence>
<dbReference type="InterPro" id="IPR008937">
    <property type="entry name" value="Ras-like_GEF"/>
</dbReference>
<dbReference type="Gene3D" id="1.10.840.10">
    <property type="entry name" value="Ras guanine-nucleotide exchange factors catalytic domain"/>
    <property type="match status" value="1"/>
</dbReference>
<dbReference type="InterPro" id="IPR000651">
    <property type="entry name" value="Ras-like_Gua-exchang_fac_N"/>
</dbReference>
<dbReference type="CDD" id="cd06224">
    <property type="entry name" value="REM"/>
    <property type="match status" value="1"/>
</dbReference>
<dbReference type="SUPFAM" id="SSF48366">
    <property type="entry name" value="Ras GEF"/>
    <property type="match status" value="1"/>
</dbReference>
<evidence type="ECO:0000313" key="7">
    <source>
        <dbReference type="Proteomes" id="UP000742024"/>
    </source>
</evidence>
<feature type="compositionally biased region" description="Polar residues" evidence="3">
    <location>
        <begin position="395"/>
        <end position="408"/>
    </location>
</feature>
<dbReference type="Pfam" id="PF00617">
    <property type="entry name" value="RasGEF"/>
    <property type="match status" value="1"/>
</dbReference>